<dbReference type="PANTHER" id="PTHR19384">
    <property type="entry name" value="NITRIC OXIDE SYNTHASE-RELATED"/>
    <property type="match status" value="1"/>
</dbReference>
<evidence type="ECO:0000256" key="3">
    <source>
        <dbReference type="ARBA" id="ARBA00022643"/>
    </source>
</evidence>
<dbReference type="InterPro" id="IPR001094">
    <property type="entry name" value="Flavdoxin-like"/>
</dbReference>
<gene>
    <name evidence="5" type="ORF">METZ01_LOCUS390876</name>
</gene>
<reference evidence="5" key="1">
    <citation type="submission" date="2018-05" db="EMBL/GenBank/DDBJ databases">
        <authorList>
            <person name="Lanie J.A."/>
            <person name="Ng W.-L."/>
            <person name="Kazmierczak K.M."/>
            <person name="Andrzejewski T.M."/>
            <person name="Davidsen T.M."/>
            <person name="Wayne K.J."/>
            <person name="Tettelin H."/>
            <person name="Glass J.I."/>
            <person name="Rusch D."/>
            <person name="Podicherti R."/>
            <person name="Tsui H.-C.T."/>
            <person name="Winkler M.E."/>
        </authorList>
    </citation>
    <scope>NUCLEOTIDE SEQUENCE</scope>
</reference>
<evidence type="ECO:0000256" key="2">
    <source>
        <dbReference type="ARBA" id="ARBA00022630"/>
    </source>
</evidence>
<evidence type="ECO:0000313" key="5">
    <source>
        <dbReference type="EMBL" id="SVD38022.1"/>
    </source>
</evidence>
<dbReference type="PANTHER" id="PTHR19384:SF128">
    <property type="entry name" value="NADPH OXIDOREDUCTASE A"/>
    <property type="match status" value="1"/>
</dbReference>
<comment type="cofactor">
    <cofactor evidence="1">
        <name>FMN</name>
        <dbReference type="ChEBI" id="CHEBI:58210"/>
    </cofactor>
</comment>
<protein>
    <recommendedName>
        <fullName evidence="4">Flavodoxin-like domain-containing protein</fullName>
    </recommendedName>
</protein>
<dbReference type="EMBL" id="UINC01146975">
    <property type="protein sequence ID" value="SVD38022.1"/>
    <property type="molecule type" value="Genomic_DNA"/>
</dbReference>
<dbReference type="InterPro" id="IPR008254">
    <property type="entry name" value="Flavodoxin/NO_synth"/>
</dbReference>
<dbReference type="PROSITE" id="PS50902">
    <property type="entry name" value="FLAVODOXIN_LIKE"/>
    <property type="match status" value="1"/>
</dbReference>
<evidence type="ECO:0000256" key="1">
    <source>
        <dbReference type="ARBA" id="ARBA00001917"/>
    </source>
</evidence>
<dbReference type="AlphaFoldDB" id="A0A382UUT1"/>
<keyword evidence="3" id="KW-0288">FMN</keyword>
<dbReference type="Pfam" id="PF00258">
    <property type="entry name" value="Flavodoxin_1"/>
    <property type="match status" value="1"/>
</dbReference>
<evidence type="ECO:0000259" key="4">
    <source>
        <dbReference type="PROSITE" id="PS50902"/>
    </source>
</evidence>
<accession>A0A382UUT1</accession>
<feature type="domain" description="Flavodoxin-like" evidence="4">
    <location>
        <begin position="5"/>
        <end position="147"/>
    </location>
</feature>
<dbReference type="InterPro" id="IPR029039">
    <property type="entry name" value="Flavoprotein-like_sf"/>
</dbReference>
<dbReference type="GO" id="GO:0050660">
    <property type="term" value="F:flavin adenine dinucleotide binding"/>
    <property type="evidence" value="ECO:0007669"/>
    <property type="project" value="TreeGrafter"/>
</dbReference>
<sequence>MAASIAILVGTITGTAEIVAEDVAPVLEEAGFEVETLDMDGLKPDDLLTKNIVLICTSTYGQGDVPDNAMDLYEALQGEKPNLSNLCYGVIGLGDSTYADTYNQGGTRFDNLFQELGAQRMGEVMRHNASSNELPEEVAVVWAKEWVSLLAK</sequence>
<dbReference type="Gene3D" id="3.40.50.360">
    <property type="match status" value="1"/>
</dbReference>
<dbReference type="PRINTS" id="PR00369">
    <property type="entry name" value="FLAVODOXIN"/>
</dbReference>
<name>A0A382UUT1_9ZZZZ</name>
<proteinExistence type="predicted"/>
<keyword evidence="2" id="KW-0285">Flavoprotein</keyword>
<organism evidence="5">
    <name type="scientific">marine metagenome</name>
    <dbReference type="NCBI Taxonomy" id="408172"/>
    <lineage>
        <taxon>unclassified sequences</taxon>
        <taxon>metagenomes</taxon>
        <taxon>ecological metagenomes</taxon>
    </lineage>
</organism>
<dbReference type="GO" id="GO:0016491">
    <property type="term" value="F:oxidoreductase activity"/>
    <property type="evidence" value="ECO:0007669"/>
    <property type="project" value="TreeGrafter"/>
</dbReference>
<dbReference type="GO" id="GO:0005829">
    <property type="term" value="C:cytosol"/>
    <property type="evidence" value="ECO:0007669"/>
    <property type="project" value="TreeGrafter"/>
</dbReference>
<dbReference type="GO" id="GO:0010181">
    <property type="term" value="F:FMN binding"/>
    <property type="evidence" value="ECO:0007669"/>
    <property type="project" value="InterPro"/>
</dbReference>
<dbReference type="SUPFAM" id="SSF52218">
    <property type="entry name" value="Flavoproteins"/>
    <property type="match status" value="1"/>
</dbReference>